<reference evidence="1 2" key="1">
    <citation type="submission" date="2012-10" db="EMBL/GenBank/DDBJ databases">
        <title>Genome sequencing of Tanticharoenia sakaeratensis NBRC 103193.</title>
        <authorList>
            <person name="Azuma Y."/>
            <person name="Hadano H."/>
            <person name="Hirakawa H."/>
            <person name="Matsushita K."/>
        </authorList>
    </citation>
    <scope>NUCLEOTIDE SEQUENCE [LARGE SCALE GENOMIC DNA]</scope>
    <source>
        <strain evidence="1 2">NBRC 103193</strain>
    </source>
</reference>
<protein>
    <submittedName>
        <fullName evidence="1">Uncharacterized protein</fullName>
    </submittedName>
</protein>
<comment type="caution">
    <text evidence="1">The sequence shown here is derived from an EMBL/GenBank/DDBJ whole genome shotgun (WGS) entry which is preliminary data.</text>
</comment>
<keyword evidence="2" id="KW-1185">Reference proteome</keyword>
<name>A0A0D6MM91_9PROT</name>
<accession>A0A0D6MM91</accession>
<organism evidence="1 2">
    <name type="scientific">Tanticharoenia sakaeratensis NBRC 103193</name>
    <dbReference type="NCBI Taxonomy" id="1231623"/>
    <lineage>
        <taxon>Bacteria</taxon>
        <taxon>Pseudomonadati</taxon>
        <taxon>Pseudomonadota</taxon>
        <taxon>Alphaproteobacteria</taxon>
        <taxon>Acetobacterales</taxon>
        <taxon>Acetobacteraceae</taxon>
        <taxon>Tanticharoenia</taxon>
    </lineage>
</organism>
<gene>
    <name evidence="1" type="ORF">Tasa_030_006</name>
</gene>
<evidence type="ECO:0000313" key="2">
    <source>
        <dbReference type="Proteomes" id="UP000032679"/>
    </source>
</evidence>
<proteinExistence type="predicted"/>
<evidence type="ECO:0000313" key="1">
    <source>
        <dbReference type="EMBL" id="GAN54777.1"/>
    </source>
</evidence>
<dbReference type="EMBL" id="BALE01000030">
    <property type="protein sequence ID" value="GAN54777.1"/>
    <property type="molecule type" value="Genomic_DNA"/>
</dbReference>
<sequence length="77" mass="9134">MDKRNYILRPYGCPSRQSFRRSRARMVPKRKDARLDWHPWWADRTFVAHRLSGSEEACESALARHAARQHQFIPLGT</sequence>
<dbReference type="Proteomes" id="UP000032679">
    <property type="component" value="Unassembled WGS sequence"/>
</dbReference>
<dbReference type="AlphaFoldDB" id="A0A0D6MM91"/>